<keyword evidence="2" id="KW-1185">Reference proteome</keyword>
<proteinExistence type="predicted"/>
<dbReference type="EMBL" id="JABEZW010219817">
    <property type="protein sequence ID" value="MBA0785712.1"/>
    <property type="molecule type" value="Genomic_DNA"/>
</dbReference>
<protein>
    <submittedName>
        <fullName evidence="1">Uncharacterized protein</fullName>
    </submittedName>
</protein>
<evidence type="ECO:0000313" key="1">
    <source>
        <dbReference type="EMBL" id="MBA0785712.1"/>
    </source>
</evidence>
<name>A0A7J9FK67_9ROSI</name>
<organism evidence="1 2">
    <name type="scientific">Gossypium trilobum</name>
    <dbReference type="NCBI Taxonomy" id="34281"/>
    <lineage>
        <taxon>Eukaryota</taxon>
        <taxon>Viridiplantae</taxon>
        <taxon>Streptophyta</taxon>
        <taxon>Embryophyta</taxon>
        <taxon>Tracheophyta</taxon>
        <taxon>Spermatophyta</taxon>
        <taxon>Magnoliopsida</taxon>
        <taxon>eudicotyledons</taxon>
        <taxon>Gunneridae</taxon>
        <taxon>Pentapetalae</taxon>
        <taxon>rosids</taxon>
        <taxon>malvids</taxon>
        <taxon>Malvales</taxon>
        <taxon>Malvaceae</taxon>
        <taxon>Malvoideae</taxon>
        <taxon>Gossypium</taxon>
    </lineage>
</organism>
<dbReference type="Proteomes" id="UP000593568">
    <property type="component" value="Unassembled WGS sequence"/>
</dbReference>
<evidence type="ECO:0000313" key="2">
    <source>
        <dbReference type="Proteomes" id="UP000593568"/>
    </source>
</evidence>
<gene>
    <name evidence="1" type="ORF">Gotri_025542</name>
</gene>
<accession>A0A7J9FK67</accession>
<sequence length="47" mass="5583">MDDSKHGTYRVRWSFVGSLNWHMGSHQLFIVDGFKLVRVRSMCTFYS</sequence>
<reference evidence="1 2" key="1">
    <citation type="journal article" date="2019" name="Genome Biol. Evol.">
        <title>Insights into the evolution of the New World diploid cottons (Gossypium, subgenus Houzingenia) based on genome sequencing.</title>
        <authorList>
            <person name="Grover C.E."/>
            <person name="Arick M.A. 2nd"/>
            <person name="Thrash A."/>
            <person name="Conover J.L."/>
            <person name="Sanders W.S."/>
            <person name="Peterson D.G."/>
            <person name="Frelichowski J.E."/>
            <person name="Scheffler J.A."/>
            <person name="Scheffler B.E."/>
            <person name="Wendel J.F."/>
        </authorList>
    </citation>
    <scope>NUCLEOTIDE SEQUENCE [LARGE SCALE GENOMIC DNA]</scope>
    <source>
        <strain evidence="1">8</strain>
        <tissue evidence="1">Leaf</tissue>
    </source>
</reference>
<comment type="caution">
    <text evidence="1">The sequence shown here is derived from an EMBL/GenBank/DDBJ whole genome shotgun (WGS) entry which is preliminary data.</text>
</comment>
<dbReference type="AlphaFoldDB" id="A0A7J9FK67"/>